<sequence length="155" mass="17380">MTAATPRWLDEREARVWMAYLALQRELHAAQERQLSRDSGLSIADYALLVPLSEAGDGLVRSRDLGAAVGWERSRLSHQISRMEKRGLVRRENCPDDARGCMVRLTDEGRAAITAAAPAHVDTVRHFFFDSLTDTEIDTLDSVFTRLLDRLTTGP</sequence>
<organism evidence="2 3">
    <name type="scientific">Actinokineospora auranticolor</name>
    <dbReference type="NCBI Taxonomy" id="155976"/>
    <lineage>
        <taxon>Bacteria</taxon>
        <taxon>Bacillati</taxon>
        <taxon>Actinomycetota</taxon>
        <taxon>Actinomycetes</taxon>
        <taxon>Pseudonocardiales</taxon>
        <taxon>Pseudonocardiaceae</taxon>
        <taxon>Actinokineospora</taxon>
    </lineage>
</organism>
<accession>A0A2S6GEQ3</accession>
<keyword evidence="2" id="KW-0238">DNA-binding</keyword>
<comment type="caution">
    <text evidence="2">The sequence shown here is derived from an EMBL/GenBank/DDBJ whole genome shotgun (WGS) entry which is preliminary data.</text>
</comment>
<dbReference type="PRINTS" id="PR00598">
    <property type="entry name" value="HTHMARR"/>
</dbReference>
<evidence type="ECO:0000259" key="1">
    <source>
        <dbReference type="PROSITE" id="PS50995"/>
    </source>
</evidence>
<dbReference type="PANTHER" id="PTHR33164">
    <property type="entry name" value="TRANSCRIPTIONAL REGULATOR, MARR FAMILY"/>
    <property type="match status" value="1"/>
</dbReference>
<dbReference type="Gene3D" id="1.10.10.10">
    <property type="entry name" value="Winged helix-like DNA-binding domain superfamily/Winged helix DNA-binding domain"/>
    <property type="match status" value="1"/>
</dbReference>
<keyword evidence="3" id="KW-1185">Reference proteome</keyword>
<dbReference type="GO" id="GO:0003700">
    <property type="term" value="F:DNA-binding transcription factor activity"/>
    <property type="evidence" value="ECO:0007669"/>
    <property type="project" value="InterPro"/>
</dbReference>
<dbReference type="SMART" id="SM00347">
    <property type="entry name" value="HTH_MARR"/>
    <property type="match status" value="1"/>
</dbReference>
<dbReference type="InterPro" id="IPR000835">
    <property type="entry name" value="HTH_MarR-typ"/>
</dbReference>
<dbReference type="Pfam" id="PF12802">
    <property type="entry name" value="MarR_2"/>
    <property type="match status" value="1"/>
</dbReference>
<feature type="domain" description="HTH marR-type" evidence="1">
    <location>
        <begin position="13"/>
        <end position="149"/>
    </location>
</feature>
<evidence type="ECO:0000313" key="2">
    <source>
        <dbReference type="EMBL" id="PPK63641.1"/>
    </source>
</evidence>
<name>A0A2S6GEQ3_9PSEU</name>
<dbReference type="PANTHER" id="PTHR33164:SF99">
    <property type="entry name" value="MARR FAMILY REGULATORY PROTEIN"/>
    <property type="match status" value="1"/>
</dbReference>
<dbReference type="SUPFAM" id="SSF46785">
    <property type="entry name" value="Winged helix' DNA-binding domain"/>
    <property type="match status" value="1"/>
</dbReference>
<dbReference type="AlphaFoldDB" id="A0A2S6GEQ3"/>
<gene>
    <name evidence="2" type="ORF">CLV40_12648</name>
</gene>
<reference evidence="2 3" key="1">
    <citation type="submission" date="2018-02" db="EMBL/GenBank/DDBJ databases">
        <title>Genomic Encyclopedia of Archaeal and Bacterial Type Strains, Phase II (KMG-II): from individual species to whole genera.</title>
        <authorList>
            <person name="Goeker M."/>
        </authorList>
    </citation>
    <scope>NUCLEOTIDE SEQUENCE [LARGE SCALE GENOMIC DNA]</scope>
    <source>
        <strain evidence="2 3">YU 961-1</strain>
    </source>
</reference>
<dbReference type="GO" id="GO:0003677">
    <property type="term" value="F:DNA binding"/>
    <property type="evidence" value="ECO:0007669"/>
    <property type="project" value="UniProtKB-KW"/>
</dbReference>
<dbReference type="Proteomes" id="UP000239203">
    <property type="component" value="Unassembled WGS sequence"/>
</dbReference>
<dbReference type="PROSITE" id="PS50995">
    <property type="entry name" value="HTH_MARR_2"/>
    <property type="match status" value="1"/>
</dbReference>
<protein>
    <submittedName>
        <fullName evidence="2">DNA-binding MarR family transcriptional regulator</fullName>
    </submittedName>
</protein>
<evidence type="ECO:0000313" key="3">
    <source>
        <dbReference type="Proteomes" id="UP000239203"/>
    </source>
</evidence>
<dbReference type="InterPro" id="IPR036390">
    <property type="entry name" value="WH_DNA-bd_sf"/>
</dbReference>
<dbReference type="RefSeq" id="WP_342752318.1">
    <property type="nucleotide sequence ID" value="NZ_CP154825.1"/>
</dbReference>
<dbReference type="GO" id="GO:0006950">
    <property type="term" value="P:response to stress"/>
    <property type="evidence" value="ECO:0007669"/>
    <property type="project" value="TreeGrafter"/>
</dbReference>
<dbReference type="InterPro" id="IPR039422">
    <property type="entry name" value="MarR/SlyA-like"/>
</dbReference>
<dbReference type="EMBL" id="PTIX01000026">
    <property type="protein sequence ID" value="PPK63641.1"/>
    <property type="molecule type" value="Genomic_DNA"/>
</dbReference>
<dbReference type="InterPro" id="IPR036388">
    <property type="entry name" value="WH-like_DNA-bd_sf"/>
</dbReference>
<proteinExistence type="predicted"/>